<evidence type="ECO:0000313" key="2">
    <source>
        <dbReference type="Proteomes" id="UP000037540"/>
    </source>
</evidence>
<dbReference type="InterPro" id="IPR050793">
    <property type="entry name" value="CMP-NeuNAc_synthase"/>
</dbReference>
<dbReference type="CDD" id="cd02513">
    <property type="entry name" value="CMP-NeuAc_Synthase"/>
    <property type="match status" value="1"/>
</dbReference>
<proteinExistence type="predicted"/>
<dbReference type="Pfam" id="PF02348">
    <property type="entry name" value="CTP_transf_3"/>
    <property type="match status" value="1"/>
</dbReference>
<dbReference type="PANTHER" id="PTHR21485:SF6">
    <property type="entry name" value="N-ACYLNEURAMINATE CYTIDYLYLTRANSFERASE-RELATED"/>
    <property type="match status" value="1"/>
</dbReference>
<keyword evidence="1" id="KW-0548">Nucleotidyltransferase</keyword>
<dbReference type="Gene3D" id="3.90.550.10">
    <property type="entry name" value="Spore Coat Polysaccharide Biosynthesis Protein SpsA, Chain A"/>
    <property type="match status" value="1"/>
</dbReference>
<gene>
    <name evidence="1" type="ORF">ADU74_00195</name>
</gene>
<name>A0A9Q1ZC13_CLOBO</name>
<protein>
    <submittedName>
        <fullName evidence="1">Acylneuraminate cytidylyltransferase</fullName>
    </submittedName>
</protein>
<dbReference type="OrthoDB" id="9805604at2"/>
<dbReference type="GO" id="GO:0008781">
    <property type="term" value="F:N-acylneuraminate cytidylyltransferase activity"/>
    <property type="evidence" value="ECO:0007669"/>
    <property type="project" value="TreeGrafter"/>
</dbReference>
<dbReference type="Proteomes" id="UP000037540">
    <property type="component" value="Unassembled WGS sequence"/>
</dbReference>
<sequence length="241" mass="27941">MEEFKVKKKILAIVPARGGSKGVKKKNLRILGDKPLINWTLDEAKKSKFIDRLIVSTEDDEIQSVALKNDVQVVKRPLELAKDESPTIDAILHALDCLEQEGYVPDYIILLQCTVPFRKVEHIDEAILRFMDNISETESLISVTESEDIPYWYKSIDDTGVLCDFLKYDKSKYTRRQDFEKVYKLNGAIYITKLKSLYDNKSFESDRALSYIMDKISSIDIDTEFDLEYVKFNLMMEKRGI</sequence>
<organism evidence="1 2">
    <name type="scientific">Clostridium botulinum</name>
    <dbReference type="NCBI Taxonomy" id="1491"/>
    <lineage>
        <taxon>Bacteria</taxon>
        <taxon>Bacillati</taxon>
        <taxon>Bacillota</taxon>
        <taxon>Clostridia</taxon>
        <taxon>Eubacteriales</taxon>
        <taxon>Clostridiaceae</taxon>
        <taxon>Clostridium</taxon>
    </lineage>
</organism>
<dbReference type="InterPro" id="IPR029044">
    <property type="entry name" value="Nucleotide-diphossugar_trans"/>
</dbReference>
<dbReference type="EMBL" id="LGVR01000001">
    <property type="protein sequence ID" value="KOA90554.1"/>
    <property type="molecule type" value="Genomic_DNA"/>
</dbReference>
<comment type="caution">
    <text evidence="1">The sequence shown here is derived from an EMBL/GenBank/DDBJ whole genome shotgun (WGS) entry which is preliminary data.</text>
</comment>
<dbReference type="PANTHER" id="PTHR21485">
    <property type="entry name" value="HAD SUPERFAMILY MEMBERS CMAS AND KDSC"/>
    <property type="match status" value="1"/>
</dbReference>
<accession>A0A9Q1ZC13</accession>
<dbReference type="AlphaFoldDB" id="A0A9Q1ZC13"/>
<reference evidence="1 2" key="1">
    <citation type="submission" date="2015-07" db="EMBL/GenBank/DDBJ databases">
        <title>Draft genome sequences of 17 French Clostridium botulinum group III.</title>
        <authorList>
            <person name="Woudstra C."/>
            <person name="Le Marechal C."/>
            <person name="Souillard R."/>
            <person name="Bayon-Auboyer M.-H."/>
            <person name="Dessouter D."/>
            <person name="Fach P."/>
        </authorList>
    </citation>
    <scope>NUCLEOTIDE SEQUENCE [LARGE SCALE GENOMIC DNA]</scope>
    <source>
        <strain evidence="1 2">12LNRI-CD</strain>
    </source>
</reference>
<evidence type="ECO:0000313" key="1">
    <source>
        <dbReference type="EMBL" id="KOA90554.1"/>
    </source>
</evidence>
<keyword evidence="1" id="KW-0808">Transferase</keyword>
<dbReference type="InterPro" id="IPR003329">
    <property type="entry name" value="Cytidylyl_trans"/>
</dbReference>
<dbReference type="SUPFAM" id="SSF53448">
    <property type="entry name" value="Nucleotide-diphospho-sugar transferases"/>
    <property type="match status" value="1"/>
</dbReference>